<feature type="domain" description="Response regulatory" evidence="9">
    <location>
        <begin position="7"/>
        <end position="122"/>
    </location>
</feature>
<evidence type="ECO:0000256" key="3">
    <source>
        <dbReference type="ARBA" id="ARBA00023012"/>
    </source>
</evidence>
<dbReference type="PROSITE" id="PS50110">
    <property type="entry name" value="RESPONSE_REGULATORY"/>
    <property type="match status" value="1"/>
</dbReference>
<dbReference type="GO" id="GO:0000976">
    <property type="term" value="F:transcription cis-regulatory region binding"/>
    <property type="evidence" value="ECO:0007669"/>
    <property type="project" value="TreeGrafter"/>
</dbReference>
<dbReference type="CDD" id="cd00156">
    <property type="entry name" value="REC"/>
    <property type="match status" value="1"/>
</dbReference>
<keyword evidence="2" id="KW-0862">Zinc</keyword>
<reference evidence="10 11" key="1">
    <citation type="submission" date="2017-02" db="EMBL/GenBank/DDBJ databases">
        <authorList>
            <person name="Peterson S.W."/>
        </authorList>
    </citation>
    <scope>NUCLEOTIDE SEQUENCE [LARGE SCALE GENOMIC DNA]</scope>
    <source>
        <strain evidence="10 11">DSM 21481</strain>
    </source>
</reference>
<feature type="modified residue" description="4-aspartylphosphate" evidence="7">
    <location>
        <position position="57"/>
    </location>
</feature>
<evidence type="ECO:0000256" key="1">
    <source>
        <dbReference type="ARBA" id="ARBA00022553"/>
    </source>
</evidence>
<evidence type="ECO:0000256" key="8">
    <source>
        <dbReference type="SAM" id="MobiDB-lite"/>
    </source>
</evidence>
<dbReference type="InterPro" id="IPR003737">
    <property type="entry name" value="GlcNAc_PI_deacetylase-related"/>
</dbReference>
<dbReference type="InterPro" id="IPR001789">
    <property type="entry name" value="Sig_transdc_resp-reg_receiver"/>
</dbReference>
<dbReference type="Pfam" id="PF02585">
    <property type="entry name" value="PIG-L"/>
    <property type="match status" value="1"/>
</dbReference>
<dbReference type="Gene3D" id="3.40.50.10320">
    <property type="entry name" value="LmbE-like"/>
    <property type="match status" value="1"/>
</dbReference>
<keyword evidence="4" id="KW-0805">Transcription regulation</keyword>
<dbReference type="PANTHER" id="PTHR48111">
    <property type="entry name" value="REGULATOR OF RPOS"/>
    <property type="match status" value="1"/>
</dbReference>
<dbReference type="Proteomes" id="UP000189777">
    <property type="component" value="Unassembled WGS sequence"/>
</dbReference>
<keyword evidence="1 7" id="KW-0597">Phosphoprotein</keyword>
<dbReference type="GO" id="GO:0016137">
    <property type="term" value="P:glycoside metabolic process"/>
    <property type="evidence" value="ECO:0007669"/>
    <property type="project" value="UniProtKB-ARBA"/>
</dbReference>
<dbReference type="SUPFAM" id="SSF52172">
    <property type="entry name" value="CheY-like"/>
    <property type="match status" value="1"/>
</dbReference>
<dbReference type="GO" id="GO:0006355">
    <property type="term" value="P:regulation of DNA-templated transcription"/>
    <property type="evidence" value="ECO:0007669"/>
    <property type="project" value="TreeGrafter"/>
</dbReference>
<keyword evidence="11" id="KW-1185">Reference proteome</keyword>
<dbReference type="GO" id="GO:0032993">
    <property type="term" value="C:protein-DNA complex"/>
    <property type="evidence" value="ECO:0007669"/>
    <property type="project" value="TreeGrafter"/>
</dbReference>
<feature type="region of interest" description="Disordered" evidence="8">
    <location>
        <begin position="340"/>
        <end position="378"/>
    </location>
</feature>
<dbReference type="EMBL" id="FUZQ01000009">
    <property type="protein sequence ID" value="SKC82484.1"/>
    <property type="molecule type" value="Genomic_DNA"/>
</dbReference>
<keyword evidence="6" id="KW-0804">Transcription</keyword>
<evidence type="ECO:0000259" key="9">
    <source>
        <dbReference type="PROSITE" id="PS50110"/>
    </source>
</evidence>
<dbReference type="SUPFAM" id="SSF102588">
    <property type="entry name" value="LmbE-like"/>
    <property type="match status" value="1"/>
</dbReference>
<dbReference type="InterPro" id="IPR024078">
    <property type="entry name" value="LmbE-like_dom_sf"/>
</dbReference>
<accession>A0A1T5M388</accession>
<evidence type="ECO:0000256" key="6">
    <source>
        <dbReference type="ARBA" id="ARBA00023163"/>
    </source>
</evidence>
<evidence type="ECO:0000256" key="7">
    <source>
        <dbReference type="PROSITE-ProRule" id="PRU00169"/>
    </source>
</evidence>
<evidence type="ECO:0000256" key="5">
    <source>
        <dbReference type="ARBA" id="ARBA00023125"/>
    </source>
</evidence>
<dbReference type="STRING" id="526729.SAMN04324258_4375"/>
<dbReference type="Gene3D" id="3.40.50.2300">
    <property type="match status" value="1"/>
</dbReference>
<dbReference type="InterPro" id="IPR039420">
    <property type="entry name" value="WalR-like"/>
</dbReference>
<dbReference type="AlphaFoldDB" id="A0A1T5M388"/>
<dbReference type="Pfam" id="PF00072">
    <property type="entry name" value="Response_reg"/>
    <property type="match status" value="1"/>
</dbReference>
<sequence>MSDDGFRALVLEDDPDSAEFVRIALARYGGMQVDLASDADEALAALRRSIYDVLVSDIQLPGRSGLEILPEVREIDPTLPIMIVTAFPTVTHAVTALREAADDFLVKPVTASTVVERATELAQRARRERDSSRQRVLAVGAHPDDVEIGVGATLAAHAAAGNELVILTLSGGSVGGLAAARHEEALAAAEVVGARLVHLDFPDTHLDPAEGVIGAIEDVVAEVAPHRVYTHSANDRHQDHRAVNGAVQIAARQVPSLLCFQSPSATVSFAPNRFVDVDGFVETKLRMLAAYVSQAHRDYMQPDMVRATARYWARFSPASEVEPLETVRASETVARASAVRVVPGVDEDDGDAPSAPEAPSTTPAPHLPVGRGRPGAAP</sequence>
<feature type="compositionally biased region" description="Low complexity" evidence="8">
    <location>
        <begin position="352"/>
        <end position="364"/>
    </location>
</feature>
<dbReference type="InterPro" id="IPR011006">
    <property type="entry name" value="CheY-like_superfamily"/>
</dbReference>
<dbReference type="PANTHER" id="PTHR48111:SF1">
    <property type="entry name" value="TWO-COMPONENT RESPONSE REGULATOR ORR33"/>
    <property type="match status" value="1"/>
</dbReference>
<evidence type="ECO:0000313" key="11">
    <source>
        <dbReference type="Proteomes" id="UP000189777"/>
    </source>
</evidence>
<dbReference type="RefSeq" id="WP_079576718.1">
    <property type="nucleotide sequence ID" value="NZ_FUZQ01000009.1"/>
</dbReference>
<dbReference type="GO" id="GO:0000156">
    <property type="term" value="F:phosphorelay response regulator activity"/>
    <property type="evidence" value="ECO:0007669"/>
    <property type="project" value="TreeGrafter"/>
</dbReference>
<proteinExistence type="predicted"/>
<evidence type="ECO:0000313" key="10">
    <source>
        <dbReference type="EMBL" id="SKC82484.1"/>
    </source>
</evidence>
<dbReference type="GO" id="GO:0005829">
    <property type="term" value="C:cytosol"/>
    <property type="evidence" value="ECO:0007669"/>
    <property type="project" value="TreeGrafter"/>
</dbReference>
<evidence type="ECO:0000256" key="2">
    <source>
        <dbReference type="ARBA" id="ARBA00022833"/>
    </source>
</evidence>
<keyword evidence="3" id="KW-0902">Two-component regulatory system</keyword>
<dbReference type="SMART" id="SM00448">
    <property type="entry name" value="REC"/>
    <property type="match status" value="1"/>
</dbReference>
<name>A0A1T5M388_9MICO</name>
<evidence type="ECO:0000256" key="4">
    <source>
        <dbReference type="ARBA" id="ARBA00023015"/>
    </source>
</evidence>
<organism evidence="10 11">
    <name type="scientific">Krasilnikoviella flava</name>
    <dbReference type="NCBI Taxonomy" id="526729"/>
    <lineage>
        <taxon>Bacteria</taxon>
        <taxon>Bacillati</taxon>
        <taxon>Actinomycetota</taxon>
        <taxon>Actinomycetes</taxon>
        <taxon>Micrococcales</taxon>
        <taxon>Promicromonosporaceae</taxon>
        <taxon>Krasilnikoviella</taxon>
    </lineage>
</organism>
<dbReference type="OrthoDB" id="3514174at2"/>
<keyword evidence="5" id="KW-0238">DNA-binding</keyword>
<protein>
    <submittedName>
        <fullName evidence="10">N-acetylglucosaminyl deacetylase, LmbE family</fullName>
    </submittedName>
</protein>
<gene>
    <name evidence="10" type="ORF">SAMN04324258_4375</name>
</gene>